<keyword evidence="3" id="KW-1185">Reference proteome</keyword>
<accession>A0A1D9MIU5</accession>
<name>A0A1D9MIU5_9ACTO</name>
<keyword evidence="1" id="KW-0732">Signal</keyword>
<evidence type="ECO:0000313" key="3">
    <source>
        <dbReference type="Proteomes" id="UP000176288"/>
    </source>
</evidence>
<dbReference type="EMBL" id="CP017812">
    <property type="protein sequence ID" value="AOZ72113.1"/>
    <property type="molecule type" value="Genomic_DNA"/>
</dbReference>
<feature type="signal peptide" evidence="1">
    <location>
        <begin position="1"/>
        <end position="21"/>
    </location>
</feature>
<organism evidence="2 3">
    <name type="scientific">Boudabousia tangfeifanii</name>
    <dbReference type="NCBI Taxonomy" id="1912795"/>
    <lineage>
        <taxon>Bacteria</taxon>
        <taxon>Bacillati</taxon>
        <taxon>Actinomycetota</taxon>
        <taxon>Actinomycetes</taxon>
        <taxon>Actinomycetales</taxon>
        <taxon>Actinomycetaceae</taxon>
        <taxon>Boudabousia</taxon>
    </lineage>
</organism>
<evidence type="ECO:0008006" key="4">
    <source>
        <dbReference type="Google" id="ProtNLM"/>
    </source>
</evidence>
<reference evidence="2 3" key="1">
    <citation type="submission" date="2016-10" db="EMBL/GenBank/DDBJ databases">
        <title>Actinomyces aegypiusis sp. nov., isolated from the Aegypius monachus in Qinghai Tibet Plateau China.</title>
        <authorList>
            <person name="Wang Y."/>
        </authorList>
    </citation>
    <scope>NUCLEOTIDE SEQUENCE [LARGE SCALE GENOMIC DNA]</scope>
    <source>
        <strain evidence="2 3">VUL4_3</strain>
    </source>
</reference>
<sequence>MRNKIIAGSLIALLTAPLLFAKRRKPATKFGSSTNFGRDVRAQLDFTNYSPSANAQNNYKNDGQALLYTLKLTNLSNDRISFHPYLIAWEIASEHKLSYTDDQLIDLDQQIPNQAPQNWEPGSTITLKAAFRVKNPQAQTVRIFWKGNLSVEEAVYSNR</sequence>
<dbReference type="AlphaFoldDB" id="A0A1D9MIU5"/>
<proteinExistence type="predicted"/>
<gene>
    <name evidence="2" type="ORF">BK816_01390</name>
</gene>
<evidence type="ECO:0000256" key="1">
    <source>
        <dbReference type="SAM" id="SignalP"/>
    </source>
</evidence>
<dbReference type="KEGG" id="avu:BK816_01390"/>
<protein>
    <recommendedName>
        <fullName evidence="4">DUF4352 domain-containing protein</fullName>
    </recommendedName>
</protein>
<evidence type="ECO:0000313" key="2">
    <source>
        <dbReference type="EMBL" id="AOZ72113.1"/>
    </source>
</evidence>
<feature type="chain" id="PRO_5009443771" description="DUF4352 domain-containing protein" evidence="1">
    <location>
        <begin position="22"/>
        <end position="159"/>
    </location>
</feature>
<dbReference type="RefSeq" id="WP_071163579.1">
    <property type="nucleotide sequence ID" value="NZ_CP017812.1"/>
</dbReference>
<dbReference type="Proteomes" id="UP000176288">
    <property type="component" value="Chromosome"/>
</dbReference>